<sequence>MSSTIEIAPSRERSPLALIHEGPVDLDMLEEFRAAMATDGLEVEIRSGMSVRASAWSWLAPTAVLLWISKSYFDGLLKELGKAHASILDKALRQLGRRLSGLKYWEVTAKKVVAIADRYSPILSVWTERHEGGRFKMLIASDLEGAALDSALSAYITFVQAYHTGALDPEDLAILAEARPVGDITLLAYDQHSGTIQLVDPLEARLA</sequence>
<evidence type="ECO:0000313" key="1">
    <source>
        <dbReference type="EMBL" id="USQ95455.1"/>
    </source>
</evidence>
<gene>
    <name evidence="1" type="ORF">MZV50_23385</name>
</gene>
<accession>A0ABY4ZSH0</accession>
<proteinExistence type="predicted"/>
<organism evidence="1 2">
    <name type="scientific">Caulobacter segnis</name>
    <dbReference type="NCBI Taxonomy" id="88688"/>
    <lineage>
        <taxon>Bacteria</taxon>
        <taxon>Pseudomonadati</taxon>
        <taxon>Pseudomonadota</taxon>
        <taxon>Alphaproteobacteria</taxon>
        <taxon>Caulobacterales</taxon>
        <taxon>Caulobacteraceae</taxon>
        <taxon>Caulobacter</taxon>
    </lineage>
</organism>
<keyword evidence="2" id="KW-1185">Reference proteome</keyword>
<name>A0ABY4ZSH0_9CAUL</name>
<dbReference type="Proteomes" id="UP001057520">
    <property type="component" value="Chromosome"/>
</dbReference>
<evidence type="ECO:0000313" key="2">
    <source>
        <dbReference type="Proteomes" id="UP001057520"/>
    </source>
</evidence>
<dbReference type="EMBL" id="CP096040">
    <property type="protein sequence ID" value="USQ95455.1"/>
    <property type="molecule type" value="Genomic_DNA"/>
</dbReference>
<protein>
    <submittedName>
        <fullName evidence="1">Uncharacterized protein</fullName>
    </submittedName>
</protein>
<reference evidence="1 2" key="1">
    <citation type="submission" date="2022-04" db="EMBL/GenBank/DDBJ databases">
        <title>Genome sequence of soybean root-associated Caulobacter segnis RL271.</title>
        <authorList>
            <person name="Longley R."/>
            <person name="Bonito G."/>
            <person name="Trigodet F."/>
            <person name="Crosson S."/>
            <person name="Fiebig A."/>
        </authorList>
    </citation>
    <scope>NUCLEOTIDE SEQUENCE [LARGE SCALE GENOMIC DNA]</scope>
    <source>
        <strain evidence="1 2">RL271</strain>
    </source>
</reference>